<name>A0ABU6WNP1_9FABA</name>
<comment type="caution">
    <text evidence="1">The sequence shown here is derived from an EMBL/GenBank/DDBJ whole genome shotgun (WGS) entry which is preliminary data.</text>
</comment>
<evidence type="ECO:0000313" key="2">
    <source>
        <dbReference type="Proteomes" id="UP001341840"/>
    </source>
</evidence>
<evidence type="ECO:0000313" key="1">
    <source>
        <dbReference type="EMBL" id="MED6186536.1"/>
    </source>
</evidence>
<reference evidence="1 2" key="1">
    <citation type="journal article" date="2023" name="Plants (Basel)">
        <title>Bridging the Gap: Combining Genomics and Transcriptomics Approaches to Understand Stylosanthes scabra, an Orphan Legume from the Brazilian Caatinga.</title>
        <authorList>
            <person name="Ferreira-Neto J.R.C."/>
            <person name="da Silva M.D."/>
            <person name="Binneck E."/>
            <person name="de Melo N.F."/>
            <person name="da Silva R.H."/>
            <person name="de Melo A.L.T.M."/>
            <person name="Pandolfi V."/>
            <person name="Bustamante F.O."/>
            <person name="Brasileiro-Vidal A.C."/>
            <person name="Benko-Iseppon A.M."/>
        </authorList>
    </citation>
    <scope>NUCLEOTIDE SEQUENCE [LARGE SCALE GENOMIC DNA]</scope>
    <source>
        <tissue evidence="1">Leaves</tissue>
    </source>
</reference>
<gene>
    <name evidence="1" type="ORF">PIB30_067628</name>
</gene>
<keyword evidence="2" id="KW-1185">Reference proteome</keyword>
<proteinExistence type="predicted"/>
<dbReference type="Proteomes" id="UP001341840">
    <property type="component" value="Unassembled WGS sequence"/>
</dbReference>
<sequence>MSEERSFLALLHYTGKIKKLASVGIRFSSTEPISVFGSCCSYFSACEVCIDCSSERHRPGGNIPLPEGFSGGDLLIQLAPVAPVVPVIPPCVASPSFAADLHHKDDDGCDLDDNRTFDELVAAVANSPYNVPRGAQISEPEGIEEALGDDEYDEEPVLVTMHNTQEGVN</sequence>
<organism evidence="1 2">
    <name type="scientific">Stylosanthes scabra</name>
    <dbReference type="NCBI Taxonomy" id="79078"/>
    <lineage>
        <taxon>Eukaryota</taxon>
        <taxon>Viridiplantae</taxon>
        <taxon>Streptophyta</taxon>
        <taxon>Embryophyta</taxon>
        <taxon>Tracheophyta</taxon>
        <taxon>Spermatophyta</taxon>
        <taxon>Magnoliopsida</taxon>
        <taxon>eudicotyledons</taxon>
        <taxon>Gunneridae</taxon>
        <taxon>Pentapetalae</taxon>
        <taxon>rosids</taxon>
        <taxon>fabids</taxon>
        <taxon>Fabales</taxon>
        <taxon>Fabaceae</taxon>
        <taxon>Papilionoideae</taxon>
        <taxon>50 kb inversion clade</taxon>
        <taxon>dalbergioids sensu lato</taxon>
        <taxon>Dalbergieae</taxon>
        <taxon>Pterocarpus clade</taxon>
        <taxon>Stylosanthes</taxon>
    </lineage>
</organism>
<dbReference type="EMBL" id="JASCZI010181952">
    <property type="protein sequence ID" value="MED6186536.1"/>
    <property type="molecule type" value="Genomic_DNA"/>
</dbReference>
<accession>A0ABU6WNP1</accession>
<protein>
    <submittedName>
        <fullName evidence="1">Uncharacterized protein</fullName>
    </submittedName>
</protein>